<dbReference type="AlphaFoldDB" id="A0AAN9XAJ8"/>
<accession>A0AAN9XAJ8</accession>
<proteinExistence type="predicted"/>
<sequence length="81" mass="9567">MYVTVSVFFSVMCYFPSLWRWPESFDEGFLHRCIDHRAVVIVDDISIMEELDLVEFVEKDVEVFMKEWVVGDWGVEGRGGR</sequence>
<organism evidence="1 2">
    <name type="scientific">Psophocarpus tetragonolobus</name>
    <name type="common">Winged bean</name>
    <name type="synonym">Dolichos tetragonolobus</name>
    <dbReference type="NCBI Taxonomy" id="3891"/>
    <lineage>
        <taxon>Eukaryota</taxon>
        <taxon>Viridiplantae</taxon>
        <taxon>Streptophyta</taxon>
        <taxon>Embryophyta</taxon>
        <taxon>Tracheophyta</taxon>
        <taxon>Spermatophyta</taxon>
        <taxon>Magnoliopsida</taxon>
        <taxon>eudicotyledons</taxon>
        <taxon>Gunneridae</taxon>
        <taxon>Pentapetalae</taxon>
        <taxon>rosids</taxon>
        <taxon>fabids</taxon>
        <taxon>Fabales</taxon>
        <taxon>Fabaceae</taxon>
        <taxon>Papilionoideae</taxon>
        <taxon>50 kb inversion clade</taxon>
        <taxon>NPAAA clade</taxon>
        <taxon>indigoferoid/millettioid clade</taxon>
        <taxon>Phaseoleae</taxon>
        <taxon>Psophocarpus</taxon>
    </lineage>
</organism>
<evidence type="ECO:0000313" key="2">
    <source>
        <dbReference type="Proteomes" id="UP001386955"/>
    </source>
</evidence>
<gene>
    <name evidence="1" type="ORF">VNO78_27021</name>
</gene>
<comment type="caution">
    <text evidence="1">The sequence shown here is derived from an EMBL/GenBank/DDBJ whole genome shotgun (WGS) entry which is preliminary data.</text>
</comment>
<name>A0AAN9XAJ8_PSOTE</name>
<dbReference type="EMBL" id="JAYMYS010000007">
    <property type="protein sequence ID" value="KAK7386686.1"/>
    <property type="molecule type" value="Genomic_DNA"/>
</dbReference>
<keyword evidence="2" id="KW-1185">Reference proteome</keyword>
<evidence type="ECO:0000313" key="1">
    <source>
        <dbReference type="EMBL" id="KAK7386686.1"/>
    </source>
</evidence>
<dbReference type="Proteomes" id="UP001386955">
    <property type="component" value="Unassembled WGS sequence"/>
</dbReference>
<reference evidence="1 2" key="1">
    <citation type="submission" date="2024-01" db="EMBL/GenBank/DDBJ databases">
        <title>The genomes of 5 underutilized Papilionoideae crops provide insights into root nodulation and disease resistanc.</title>
        <authorList>
            <person name="Jiang F."/>
        </authorList>
    </citation>
    <scope>NUCLEOTIDE SEQUENCE [LARGE SCALE GENOMIC DNA]</scope>
    <source>
        <strain evidence="1">DUOXIRENSHENG_FW03</strain>
        <tissue evidence="1">Leaves</tissue>
    </source>
</reference>
<protein>
    <submittedName>
        <fullName evidence="1">Uncharacterized protein</fullName>
    </submittedName>
</protein>